<dbReference type="RefSeq" id="WP_310363762.1">
    <property type="nucleotide sequence ID" value="NZ_JAVDVC010000007.1"/>
</dbReference>
<gene>
    <name evidence="1" type="ORF">J2W43_003799</name>
</gene>
<dbReference type="AlphaFoldDB" id="A0AAW8MDJ8"/>
<reference evidence="1" key="1">
    <citation type="submission" date="2023-07" db="EMBL/GenBank/DDBJ databases">
        <title>Sorghum-associated microbial communities from plants grown in Nebraska, USA.</title>
        <authorList>
            <person name="Schachtman D."/>
        </authorList>
    </citation>
    <scope>NUCLEOTIDE SEQUENCE</scope>
    <source>
        <strain evidence="1">3432</strain>
    </source>
</reference>
<name>A0AAW8MDJ8_9PSED</name>
<evidence type="ECO:0000313" key="1">
    <source>
        <dbReference type="EMBL" id="MDR6959799.1"/>
    </source>
</evidence>
<sequence length="1130" mass="120815">MEKRFPPGYSPINAPSADTLDPPWIPGWTLPVEDYDAGIPARLVEGGLLCIVDPWLSMEVGDAFNFYWSDSTAPVWSTTIDLNQKGQRLVFRIDEGHIVRGDAFPVFYSVLRVGAAQPVESLPQWKLLVKLDPPGGFDPDQGTPGHSGLEYSIPQDIIDNGVGPEEAAAGVPITIKPYEHMRRNDRINVAWGTENVYRTVAADEVDEEIIITVPLDVIERAEDSDALAVAYQVVDECGNYPGGYWRWSAVTHVLVDVNNNRLNPPLVLVNGFPVGEVDLEELAGNPVTVRVTASRHEHAIGDVLRLTWRGTAADSSPVDVGPLEETVQTIPYYYDFTIPHADVAAIAKGRATVSYVRVRSGEKDLPSKSTSVTVIGDARRYLAPDIVEAVGGTLDPDLNFYSLSIPYYPGRTAGDEIIIICDGRTSTTLPTYHEVTAIVGGEAVGAPVLANLAKEQVKRLDGGSLTVYYSVNGQPESEHLVLSVGVAAPSLPIPTVVEAPNDVLNPDDVNPVIGANVIATHTATIPDDVVVLRWRGSSSNAPDQSRTLTGNTAGKAVPFTVPFRYVTENLNGTVDVSYSVTRGTTLLGNSIVRHLTVGSVLDLKPPSVKEANGSSLNPVDAKDRLTVVVPANAALRPDDKLKVTWTGAPGTPAGGSYTSDEWPVRDGWEVPITNSVVAFSLGKAVTVTYTVIQSGVESPPSDPFTLNVQAMPVASLPMPLIPEAAQGGIGTELDLSKFTGDARVTVAPWPLIAAGQRVWMSCEGVASDGSNYTIPLYTGSEVSSSQVTAGLFTPLSRSELEKLRDGSELKVVLLVTFNRTNNQNEAVPFPLRTYTVKAVEWLTPTLTDIRDSRRSIIGGTTVDTSVIVEGTGSLGQLIQLIDGAEIIGDPFRVPSDQTKWSTTLAGLNVKAYNLKARALYGAGVPDSTAKGFTVAPALDFGAAYSMVTQNYIVARHRIPNHPIPTSNASYTRVATGGVPPYRYSSASPQIAVVDIDTGYVRAAGNGNAQISVTDLNGDTASYTVSVSGVMPVVLLGGVTWGQGGVLEEAAYDILIANYWPEGYLSDILGWPNTWYWARRGHVDVNYGYVKNLAGTTGVQLKTSYYPAVQHVADRTGMSENSGVAGGQGSE</sequence>
<evidence type="ECO:0008006" key="3">
    <source>
        <dbReference type="Google" id="ProtNLM"/>
    </source>
</evidence>
<proteinExistence type="predicted"/>
<dbReference type="SUPFAM" id="SSF49373">
    <property type="entry name" value="Invasin/intimin cell-adhesion fragments"/>
    <property type="match status" value="1"/>
</dbReference>
<protein>
    <recommendedName>
        <fullName evidence="3">BIG2 domain-containing protein</fullName>
    </recommendedName>
</protein>
<comment type="caution">
    <text evidence="1">The sequence shown here is derived from an EMBL/GenBank/DDBJ whole genome shotgun (WGS) entry which is preliminary data.</text>
</comment>
<evidence type="ECO:0000313" key="2">
    <source>
        <dbReference type="Proteomes" id="UP001252613"/>
    </source>
</evidence>
<dbReference type="InterPro" id="IPR008964">
    <property type="entry name" value="Invasin/intimin_cell_adhesion"/>
</dbReference>
<dbReference type="EMBL" id="JAVDVC010000007">
    <property type="protein sequence ID" value="MDR6959799.1"/>
    <property type="molecule type" value="Genomic_DNA"/>
</dbReference>
<accession>A0AAW8MDJ8</accession>
<organism evidence="1 2">
    <name type="scientific">Pseudomonas brassicacearum</name>
    <dbReference type="NCBI Taxonomy" id="930166"/>
    <lineage>
        <taxon>Bacteria</taxon>
        <taxon>Pseudomonadati</taxon>
        <taxon>Pseudomonadota</taxon>
        <taxon>Gammaproteobacteria</taxon>
        <taxon>Pseudomonadales</taxon>
        <taxon>Pseudomonadaceae</taxon>
        <taxon>Pseudomonas</taxon>
    </lineage>
</organism>
<dbReference type="Proteomes" id="UP001252613">
    <property type="component" value="Unassembled WGS sequence"/>
</dbReference>
<dbReference type="Gene3D" id="2.60.40.1080">
    <property type="match status" value="1"/>
</dbReference>